<dbReference type="AlphaFoldDB" id="A0A816HQH6"/>
<evidence type="ECO:0000313" key="2">
    <source>
        <dbReference type="Proteomes" id="UP000663828"/>
    </source>
</evidence>
<reference evidence="1" key="1">
    <citation type="submission" date="2021-02" db="EMBL/GenBank/DDBJ databases">
        <authorList>
            <person name="Nowell W R."/>
        </authorList>
    </citation>
    <scope>NUCLEOTIDE SEQUENCE</scope>
</reference>
<gene>
    <name evidence="1" type="ORF">XAT740_LOCUS63484</name>
</gene>
<dbReference type="Proteomes" id="UP000663828">
    <property type="component" value="Unassembled WGS sequence"/>
</dbReference>
<protein>
    <submittedName>
        <fullName evidence="1">Uncharacterized protein</fullName>
    </submittedName>
</protein>
<accession>A0A816HQH6</accession>
<keyword evidence="2" id="KW-1185">Reference proteome</keyword>
<organism evidence="1 2">
    <name type="scientific">Adineta ricciae</name>
    <name type="common">Rotifer</name>
    <dbReference type="NCBI Taxonomy" id="249248"/>
    <lineage>
        <taxon>Eukaryota</taxon>
        <taxon>Metazoa</taxon>
        <taxon>Spiralia</taxon>
        <taxon>Gnathifera</taxon>
        <taxon>Rotifera</taxon>
        <taxon>Eurotatoria</taxon>
        <taxon>Bdelloidea</taxon>
        <taxon>Adinetida</taxon>
        <taxon>Adinetidae</taxon>
        <taxon>Adineta</taxon>
    </lineage>
</organism>
<sequence length="128" mass="14540">MRTEDVRYLELLNRLRSERSTREDYQLLCSRIIGSPNLKTSLRQSPWNEAPILVFRNTVRTQINNRAVLNKAIELGVTPIVCVAQDYVKGGIIDDPRLRKAILELSDNRTGHLPGYLPLVTGMPVLLT</sequence>
<evidence type="ECO:0000313" key="1">
    <source>
        <dbReference type="EMBL" id="CAF1689862.1"/>
    </source>
</evidence>
<name>A0A816HQH6_ADIRI</name>
<feature type="non-terminal residue" evidence="1">
    <location>
        <position position="128"/>
    </location>
</feature>
<proteinExistence type="predicted"/>
<comment type="caution">
    <text evidence="1">The sequence shown here is derived from an EMBL/GenBank/DDBJ whole genome shotgun (WGS) entry which is preliminary data.</text>
</comment>
<dbReference type="EMBL" id="CAJNOR010019710">
    <property type="protein sequence ID" value="CAF1689862.1"/>
    <property type="molecule type" value="Genomic_DNA"/>
</dbReference>